<name>A0A7K1T203_9SPHI</name>
<dbReference type="RefSeq" id="WP_157569933.1">
    <property type="nucleotide sequence ID" value="NZ_WPIK01000061.1"/>
</dbReference>
<reference evidence="1 2" key="1">
    <citation type="submission" date="2019-12" db="EMBL/GenBank/DDBJ databases">
        <title>Mucilaginibacter sp. HMF7410 genome sequencing and assembly.</title>
        <authorList>
            <person name="Kang H."/>
            <person name="Cha I."/>
            <person name="Kim H."/>
            <person name="Joh K."/>
        </authorList>
    </citation>
    <scope>NUCLEOTIDE SEQUENCE [LARGE SCALE GENOMIC DNA]</scope>
    <source>
        <strain evidence="1 2">HMF7410</strain>
    </source>
</reference>
<proteinExistence type="predicted"/>
<keyword evidence="2" id="KW-1185">Reference proteome</keyword>
<evidence type="ECO:0000313" key="1">
    <source>
        <dbReference type="EMBL" id="MVN23557.1"/>
    </source>
</evidence>
<protein>
    <submittedName>
        <fullName evidence="1">Uncharacterized protein</fullName>
    </submittedName>
</protein>
<comment type="caution">
    <text evidence="1">The sequence shown here is derived from an EMBL/GenBank/DDBJ whole genome shotgun (WGS) entry which is preliminary data.</text>
</comment>
<accession>A0A7K1T203</accession>
<dbReference type="AlphaFoldDB" id="A0A7K1T203"/>
<dbReference type="EMBL" id="WPIK01000061">
    <property type="protein sequence ID" value="MVN23557.1"/>
    <property type="molecule type" value="Genomic_DNA"/>
</dbReference>
<gene>
    <name evidence="1" type="ORF">GO621_18715</name>
</gene>
<sequence length="168" mass="19889">MNWKDNINTLKEIYDGHYQIILDFATNDFIKFALSDEYKYVWVYSHETKNSLNWNTYELPLSSDQQNYKMLARNISFDFIMPTNDFKTILPIIGPGITLTQLNVLPKYYLRPVTIKGKTRYDLLLNECDYLFEIDIPSATDYGTIRSSDRDYLQSLLENEQINWDDLP</sequence>
<organism evidence="1 2">
    <name type="scientific">Mucilaginibacter arboris</name>
    <dbReference type="NCBI Taxonomy" id="2682090"/>
    <lineage>
        <taxon>Bacteria</taxon>
        <taxon>Pseudomonadati</taxon>
        <taxon>Bacteroidota</taxon>
        <taxon>Sphingobacteriia</taxon>
        <taxon>Sphingobacteriales</taxon>
        <taxon>Sphingobacteriaceae</taxon>
        <taxon>Mucilaginibacter</taxon>
    </lineage>
</organism>
<dbReference type="Proteomes" id="UP000462014">
    <property type="component" value="Unassembled WGS sequence"/>
</dbReference>
<evidence type="ECO:0000313" key="2">
    <source>
        <dbReference type="Proteomes" id="UP000462014"/>
    </source>
</evidence>